<name>A0ABZ1YZN6_9NOCA</name>
<dbReference type="Gene3D" id="3.10.20.30">
    <property type="match status" value="1"/>
</dbReference>
<dbReference type="RefSeq" id="WP_327100738.1">
    <property type="nucleotide sequence ID" value="NZ_CP109149.1"/>
</dbReference>
<dbReference type="SUPFAM" id="SSF54292">
    <property type="entry name" value="2Fe-2S ferredoxin-like"/>
    <property type="match status" value="1"/>
</dbReference>
<dbReference type="EMBL" id="CP109441">
    <property type="protein sequence ID" value="WUV47680.1"/>
    <property type="molecule type" value="Genomic_DNA"/>
</dbReference>
<keyword evidence="12" id="KW-1185">Reference proteome</keyword>
<dbReference type="SUPFAM" id="SSF63380">
    <property type="entry name" value="Riboflavin synthase domain-like"/>
    <property type="match status" value="1"/>
</dbReference>
<dbReference type="Proteomes" id="UP001432062">
    <property type="component" value="Chromosome"/>
</dbReference>
<dbReference type="InterPro" id="IPR001433">
    <property type="entry name" value="OxRdtase_FAD/NAD-bd"/>
</dbReference>
<accession>A0ABZ1YZN6</accession>
<evidence type="ECO:0000256" key="5">
    <source>
        <dbReference type="ARBA" id="ARBA00022827"/>
    </source>
</evidence>
<dbReference type="InterPro" id="IPR050415">
    <property type="entry name" value="MRET"/>
</dbReference>
<keyword evidence="5" id="KW-0274">FAD</keyword>
<dbReference type="Pfam" id="PF00970">
    <property type="entry name" value="FAD_binding_6"/>
    <property type="match status" value="1"/>
</dbReference>
<evidence type="ECO:0000313" key="12">
    <source>
        <dbReference type="Proteomes" id="UP001432062"/>
    </source>
</evidence>
<reference evidence="11" key="1">
    <citation type="submission" date="2022-10" db="EMBL/GenBank/DDBJ databases">
        <title>The complete genomes of actinobacterial strains from the NBC collection.</title>
        <authorList>
            <person name="Joergensen T.S."/>
            <person name="Alvarez Arevalo M."/>
            <person name="Sterndorff E.B."/>
            <person name="Faurdal D."/>
            <person name="Vuksanovic O."/>
            <person name="Mourched A.-S."/>
            <person name="Charusanti P."/>
            <person name="Shaw S."/>
            <person name="Blin K."/>
            <person name="Weber T."/>
        </authorList>
    </citation>
    <scope>NUCLEOTIDE SEQUENCE</scope>
    <source>
        <strain evidence="11">NBC_01482</strain>
    </source>
</reference>
<dbReference type="PROSITE" id="PS51384">
    <property type="entry name" value="FAD_FR"/>
    <property type="match status" value="1"/>
</dbReference>
<protein>
    <submittedName>
        <fullName evidence="11">Ferredoxin--NADP reductase</fullName>
    </submittedName>
</protein>
<evidence type="ECO:0000256" key="6">
    <source>
        <dbReference type="ARBA" id="ARBA00023002"/>
    </source>
</evidence>
<dbReference type="Pfam" id="PF00111">
    <property type="entry name" value="Fer2"/>
    <property type="match status" value="1"/>
</dbReference>
<evidence type="ECO:0000256" key="4">
    <source>
        <dbReference type="ARBA" id="ARBA00022723"/>
    </source>
</evidence>
<proteinExistence type="predicted"/>
<dbReference type="CDD" id="cd00207">
    <property type="entry name" value="fer2"/>
    <property type="match status" value="1"/>
</dbReference>
<dbReference type="SUPFAM" id="SSF52343">
    <property type="entry name" value="Ferredoxin reductase-like, C-terminal NADP-linked domain"/>
    <property type="match status" value="1"/>
</dbReference>
<evidence type="ECO:0000256" key="2">
    <source>
        <dbReference type="ARBA" id="ARBA00022630"/>
    </source>
</evidence>
<keyword evidence="7" id="KW-0408">Iron</keyword>
<feature type="domain" description="2Fe-2S ferredoxin-type" evidence="9">
    <location>
        <begin position="266"/>
        <end position="354"/>
    </location>
</feature>
<evidence type="ECO:0000256" key="7">
    <source>
        <dbReference type="ARBA" id="ARBA00023004"/>
    </source>
</evidence>
<gene>
    <name evidence="11" type="ORF">OG563_05455</name>
</gene>
<keyword evidence="4" id="KW-0479">Metal-binding</keyword>
<evidence type="ECO:0000259" key="9">
    <source>
        <dbReference type="PROSITE" id="PS51085"/>
    </source>
</evidence>
<dbReference type="PANTHER" id="PTHR47354:SF8">
    <property type="entry name" value="1,2-PHENYLACETYL-COA EPOXIDASE, SUBUNIT E"/>
    <property type="match status" value="1"/>
</dbReference>
<evidence type="ECO:0000256" key="8">
    <source>
        <dbReference type="ARBA" id="ARBA00023014"/>
    </source>
</evidence>
<keyword evidence="6" id="KW-0560">Oxidoreductase</keyword>
<dbReference type="CDD" id="cd06214">
    <property type="entry name" value="PA_degradation_oxidoreductase_like"/>
    <property type="match status" value="1"/>
</dbReference>
<keyword evidence="2" id="KW-0285">Flavoprotein</keyword>
<dbReference type="PRINTS" id="PR00409">
    <property type="entry name" value="PHDIOXRDTASE"/>
</dbReference>
<dbReference type="InterPro" id="IPR017927">
    <property type="entry name" value="FAD-bd_FR_type"/>
</dbReference>
<keyword evidence="8" id="KW-0411">Iron-sulfur</keyword>
<sequence length="354" mass="37816">MARPPLFQRATVTRIVKESADARTYVLAPHDGPIAYQSGQFCTFRVHLDGKDLFRSYSMSSAPETDRELMTTVKRVPGGQVSNWLHDNVVEGDELELTRAAGRFCLRPAEAPLLGFSGGSGITPILSLAKSALASTARRVRLLCADRDRESVIFEAVLAELVDRYPGRLEVIRHLDAGGGFLTPDAIRDFVGADGGGDSYICGPEAFMEMVENALPGPGLVFSERFGAPAPVLSATPAAVETPTVTTPAVTVETPTVTTPVATTDNTVTIILNGKKKSVPRKDGETLLDSARRAGLTPPFSCEAGNCATCMAKVTKGHATLRRNDALTDDELAEGYVLTCQAVPDTDSITVDYE</sequence>
<organism evidence="11 12">
    <name type="scientific">Nocardia vinacea</name>
    <dbReference type="NCBI Taxonomy" id="96468"/>
    <lineage>
        <taxon>Bacteria</taxon>
        <taxon>Bacillati</taxon>
        <taxon>Actinomycetota</taxon>
        <taxon>Actinomycetes</taxon>
        <taxon>Mycobacteriales</taxon>
        <taxon>Nocardiaceae</taxon>
        <taxon>Nocardia</taxon>
    </lineage>
</organism>
<dbReference type="InterPro" id="IPR006058">
    <property type="entry name" value="2Fe2S_fd_BS"/>
</dbReference>
<keyword evidence="3" id="KW-0001">2Fe-2S</keyword>
<dbReference type="InterPro" id="IPR036010">
    <property type="entry name" value="2Fe-2S_ferredoxin-like_sf"/>
</dbReference>
<dbReference type="Pfam" id="PF00175">
    <property type="entry name" value="NAD_binding_1"/>
    <property type="match status" value="1"/>
</dbReference>
<dbReference type="InterPro" id="IPR039261">
    <property type="entry name" value="FNR_nucleotide-bd"/>
</dbReference>
<evidence type="ECO:0000256" key="3">
    <source>
        <dbReference type="ARBA" id="ARBA00022714"/>
    </source>
</evidence>
<dbReference type="Gene3D" id="3.40.50.80">
    <property type="entry name" value="Nucleotide-binding domain of ferredoxin-NADP reductase (FNR) module"/>
    <property type="match status" value="1"/>
</dbReference>
<feature type="domain" description="FAD-binding FR-type" evidence="10">
    <location>
        <begin position="5"/>
        <end position="107"/>
    </location>
</feature>
<dbReference type="InterPro" id="IPR001041">
    <property type="entry name" value="2Fe-2S_ferredoxin-type"/>
</dbReference>
<evidence type="ECO:0000313" key="11">
    <source>
        <dbReference type="EMBL" id="WUV47680.1"/>
    </source>
</evidence>
<dbReference type="PROSITE" id="PS00197">
    <property type="entry name" value="2FE2S_FER_1"/>
    <property type="match status" value="1"/>
</dbReference>
<comment type="cofactor">
    <cofactor evidence="1">
        <name>FAD</name>
        <dbReference type="ChEBI" id="CHEBI:57692"/>
    </cofactor>
</comment>
<dbReference type="InterPro" id="IPR008333">
    <property type="entry name" value="Cbr1-like_FAD-bd_dom"/>
</dbReference>
<dbReference type="PROSITE" id="PS51085">
    <property type="entry name" value="2FE2S_FER_2"/>
    <property type="match status" value="1"/>
</dbReference>
<dbReference type="InterPro" id="IPR012675">
    <property type="entry name" value="Beta-grasp_dom_sf"/>
</dbReference>
<dbReference type="PANTHER" id="PTHR47354">
    <property type="entry name" value="NADH OXIDOREDUCTASE HCR"/>
    <property type="match status" value="1"/>
</dbReference>
<evidence type="ECO:0000259" key="10">
    <source>
        <dbReference type="PROSITE" id="PS51384"/>
    </source>
</evidence>
<evidence type="ECO:0000256" key="1">
    <source>
        <dbReference type="ARBA" id="ARBA00001974"/>
    </source>
</evidence>
<dbReference type="InterPro" id="IPR017938">
    <property type="entry name" value="Riboflavin_synthase-like_b-brl"/>
</dbReference>
<dbReference type="Gene3D" id="2.40.30.10">
    <property type="entry name" value="Translation factors"/>
    <property type="match status" value="1"/>
</dbReference>